<dbReference type="GO" id="GO:0005852">
    <property type="term" value="C:eukaryotic translation initiation factor 3 complex"/>
    <property type="evidence" value="ECO:0007669"/>
    <property type="project" value="UniProtKB-UniRule"/>
</dbReference>
<dbReference type="AlphaFoldDB" id="A0A4V1IX98"/>
<dbReference type="PANTHER" id="PTHR13022">
    <property type="entry name" value="EUKARYOTIC TRANSLATION INITIATION FACTOR 3 SUBUNIT 11"/>
    <property type="match status" value="1"/>
</dbReference>
<dbReference type="GO" id="GO:0033290">
    <property type="term" value="C:eukaryotic 48S preinitiation complex"/>
    <property type="evidence" value="ECO:0007669"/>
    <property type="project" value="UniProtKB-UniRule"/>
</dbReference>
<dbReference type="STRING" id="78915.A0A4V1IX98"/>
<proteinExistence type="inferred from homology"/>
<dbReference type="InterPro" id="IPR016020">
    <property type="entry name" value="Transl_init_fac_sub12_N_euk"/>
</dbReference>
<dbReference type="PANTHER" id="PTHR13022:SF0">
    <property type="entry name" value="EUKARYOTIC TRANSLATION INITIATION FACTOR 3 SUBUNIT K"/>
    <property type="match status" value="1"/>
</dbReference>
<evidence type="ECO:0000256" key="2">
    <source>
        <dbReference type="ARBA" id="ARBA00022540"/>
    </source>
</evidence>
<evidence type="ECO:0000313" key="7">
    <source>
        <dbReference type="Proteomes" id="UP000271241"/>
    </source>
</evidence>
<dbReference type="GO" id="GO:0003723">
    <property type="term" value="F:RNA binding"/>
    <property type="evidence" value="ECO:0007669"/>
    <property type="project" value="UniProtKB-UniRule"/>
</dbReference>
<dbReference type="InterPro" id="IPR033464">
    <property type="entry name" value="CSN8_PSD8_EIF3K"/>
</dbReference>
<comment type="similarity">
    <text evidence="4">Belongs to the eIF-3 subunit K family.</text>
</comment>
<comment type="subcellular location">
    <subcellularLocation>
        <location evidence="4">Cytoplasm</location>
    </subcellularLocation>
</comment>
<dbReference type="SUPFAM" id="SSF46785">
    <property type="entry name" value="Winged helix' DNA-binding domain"/>
    <property type="match status" value="1"/>
</dbReference>
<evidence type="ECO:0000259" key="5">
    <source>
        <dbReference type="PROSITE" id="PS50250"/>
    </source>
</evidence>
<evidence type="ECO:0000256" key="1">
    <source>
        <dbReference type="ARBA" id="ARBA00022490"/>
    </source>
</evidence>
<dbReference type="OrthoDB" id="337745at2759"/>
<keyword evidence="7" id="KW-1185">Reference proteome</keyword>
<dbReference type="InterPro" id="IPR016024">
    <property type="entry name" value="ARM-type_fold"/>
</dbReference>
<evidence type="ECO:0000256" key="3">
    <source>
        <dbReference type="ARBA" id="ARBA00022917"/>
    </source>
</evidence>
<dbReference type="Proteomes" id="UP000271241">
    <property type="component" value="Unassembled WGS sequence"/>
</dbReference>
<feature type="domain" description="PCI" evidence="5">
    <location>
        <begin position="43"/>
        <end position="207"/>
    </location>
</feature>
<name>A0A4V1IX98_9FUNG</name>
<dbReference type="GO" id="GO:0003743">
    <property type="term" value="F:translation initiation factor activity"/>
    <property type="evidence" value="ECO:0007669"/>
    <property type="project" value="UniProtKB-UniRule"/>
</dbReference>
<dbReference type="GO" id="GO:0016282">
    <property type="term" value="C:eukaryotic 43S preinitiation complex"/>
    <property type="evidence" value="ECO:0007669"/>
    <property type="project" value="UniProtKB-UniRule"/>
</dbReference>
<dbReference type="GO" id="GO:0006446">
    <property type="term" value="P:regulation of translational initiation"/>
    <property type="evidence" value="ECO:0007669"/>
    <property type="project" value="InterPro"/>
</dbReference>
<protein>
    <recommendedName>
        <fullName evidence="4">Eukaryotic translation initiation factor 3 subunit K</fullName>
        <shortName evidence="4">eIF3k</shortName>
    </recommendedName>
    <alternativeName>
        <fullName evidence="4">eIF-3 p25</fullName>
    </alternativeName>
</protein>
<organism evidence="6 7">
    <name type="scientific">Thamnocephalis sphaerospora</name>
    <dbReference type="NCBI Taxonomy" id="78915"/>
    <lineage>
        <taxon>Eukaryota</taxon>
        <taxon>Fungi</taxon>
        <taxon>Fungi incertae sedis</taxon>
        <taxon>Zoopagomycota</taxon>
        <taxon>Zoopagomycotina</taxon>
        <taxon>Zoopagomycetes</taxon>
        <taxon>Zoopagales</taxon>
        <taxon>Sigmoideomycetaceae</taxon>
        <taxon>Thamnocephalis</taxon>
    </lineage>
</organism>
<dbReference type="InterPro" id="IPR009374">
    <property type="entry name" value="eIF3k"/>
</dbReference>
<accession>A0A4V1IX98</accession>
<gene>
    <name evidence="6" type="ORF">THASP1DRAFT_21959</name>
</gene>
<dbReference type="GO" id="GO:0001732">
    <property type="term" value="P:formation of cytoplasmic translation initiation complex"/>
    <property type="evidence" value="ECO:0007669"/>
    <property type="project" value="UniProtKB-UniRule"/>
</dbReference>
<dbReference type="HAMAP" id="MF_03010">
    <property type="entry name" value="eIF3k"/>
    <property type="match status" value="1"/>
</dbReference>
<dbReference type="Gene3D" id="1.25.40.250">
    <property type="entry name" value="ARM repeat, domain 1"/>
    <property type="match status" value="1"/>
</dbReference>
<dbReference type="Pfam" id="PF10075">
    <property type="entry name" value="CSN8_PSD8_EIF3K"/>
    <property type="match status" value="1"/>
</dbReference>
<evidence type="ECO:0000256" key="4">
    <source>
        <dbReference type="HAMAP-Rule" id="MF_03010"/>
    </source>
</evidence>
<comment type="subunit">
    <text evidence="4">Component of the eukaryotic translation initiation factor 3 (eIF-3) complex.</text>
</comment>
<dbReference type="GO" id="GO:0043022">
    <property type="term" value="F:ribosome binding"/>
    <property type="evidence" value="ECO:0007669"/>
    <property type="project" value="InterPro"/>
</dbReference>
<dbReference type="PROSITE" id="PS50250">
    <property type="entry name" value="PCI"/>
    <property type="match status" value="1"/>
</dbReference>
<comment type="function">
    <text evidence="4">Component of the eukaryotic translation initiation factor 3 (eIF-3) complex, which is involved in protein synthesis of a specialized repertoire of mRNAs and, together with other initiation factors, stimulates binding of mRNA and methionyl-tRNAi to the 40S ribosome. The eIF-3 complex specifically targets and initiates translation of a subset of mRNAs involved in cell proliferation.</text>
</comment>
<evidence type="ECO:0000313" key="6">
    <source>
        <dbReference type="EMBL" id="RKP10309.1"/>
    </source>
</evidence>
<keyword evidence="2 4" id="KW-0396">Initiation factor</keyword>
<dbReference type="EMBL" id="KZ992459">
    <property type="protein sequence ID" value="RKP10309.1"/>
    <property type="molecule type" value="Genomic_DNA"/>
</dbReference>
<sequence length="223" mass="24402">MSAPTIARPEAINTIVNGIDRYNPANIALLEEYLAEQCRQSGSDLQVNLALLKLYQFNDEAVKLDVIATVLAKALVMSPEPDFNLCLYLLNGQIIADEKIACLIALQQLVEEARFVEFWAALEANEVSREAVSGMPDFDTAMRKLIAGVVTAVYQTVSVSVLEKQLNLKGKDLDQFIAAQGWAVQDGVVSIPLNEENEAKSSVTTEALELNQMTKILAHANAH</sequence>
<dbReference type="InterPro" id="IPR000717">
    <property type="entry name" value="PCI_dom"/>
</dbReference>
<dbReference type="InterPro" id="IPR036390">
    <property type="entry name" value="WH_DNA-bd_sf"/>
</dbReference>
<dbReference type="SUPFAM" id="SSF48371">
    <property type="entry name" value="ARM repeat"/>
    <property type="match status" value="1"/>
</dbReference>
<keyword evidence="1 4" id="KW-0963">Cytoplasm</keyword>
<reference evidence="7" key="1">
    <citation type="journal article" date="2018" name="Nat. Microbiol.">
        <title>Leveraging single-cell genomics to expand the fungal tree of life.</title>
        <authorList>
            <person name="Ahrendt S.R."/>
            <person name="Quandt C.A."/>
            <person name="Ciobanu D."/>
            <person name="Clum A."/>
            <person name="Salamov A."/>
            <person name="Andreopoulos B."/>
            <person name="Cheng J.F."/>
            <person name="Woyke T."/>
            <person name="Pelin A."/>
            <person name="Henrissat B."/>
            <person name="Reynolds N.K."/>
            <person name="Benny G.L."/>
            <person name="Smith M.E."/>
            <person name="James T.Y."/>
            <person name="Grigoriev I.V."/>
        </authorList>
    </citation>
    <scope>NUCLEOTIDE SEQUENCE [LARGE SCALE GENOMIC DNA]</scope>
    <source>
        <strain evidence="7">RSA 1356</strain>
    </source>
</reference>
<keyword evidence="3 4" id="KW-0648">Protein biosynthesis</keyword>
<dbReference type="Gene3D" id="1.10.10.10">
    <property type="entry name" value="Winged helix-like DNA-binding domain superfamily/Winged helix DNA-binding domain"/>
    <property type="match status" value="1"/>
</dbReference>
<dbReference type="InterPro" id="IPR036388">
    <property type="entry name" value="WH-like_DNA-bd_sf"/>
</dbReference>